<evidence type="ECO:0000313" key="1">
    <source>
        <dbReference type="EMBL" id="GMI94924.1"/>
    </source>
</evidence>
<proteinExistence type="predicted"/>
<keyword evidence="2" id="KW-1185">Reference proteome</keyword>
<name>A0A9W7MC52_HIBTR</name>
<sequence length="130" mass="14742">MKRTKAVKCTKVANVTLDPKSKTISLIEISFFSTINEDDIFVDFLMDFDIDELLVLEHDLISEFRRVQQGDENGDDVGYGNGFDLVMDEGNELCNSMDNSRDGIALFQTSETLDLQSLASYLNTEDEWIN</sequence>
<accession>A0A9W7MC52</accession>
<dbReference type="Proteomes" id="UP001165190">
    <property type="component" value="Unassembled WGS sequence"/>
</dbReference>
<dbReference type="OrthoDB" id="2143914at2759"/>
<dbReference type="AlphaFoldDB" id="A0A9W7MC52"/>
<dbReference type="EMBL" id="BSYR01000026">
    <property type="protein sequence ID" value="GMI94924.1"/>
    <property type="molecule type" value="Genomic_DNA"/>
</dbReference>
<gene>
    <name evidence="1" type="ORF">HRI_003161700</name>
</gene>
<evidence type="ECO:0000313" key="2">
    <source>
        <dbReference type="Proteomes" id="UP001165190"/>
    </source>
</evidence>
<protein>
    <submittedName>
        <fullName evidence="1">Uncharacterized protein</fullName>
    </submittedName>
</protein>
<comment type="caution">
    <text evidence="1">The sequence shown here is derived from an EMBL/GenBank/DDBJ whole genome shotgun (WGS) entry which is preliminary data.</text>
</comment>
<organism evidence="1 2">
    <name type="scientific">Hibiscus trionum</name>
    <name type="common">Flower of an hour</name>
    <dbReference type="NCBI Taxonomy" id="183268"/>
    <lineage>
        <taxon>Eukaryota</taxon>
        <taxon>Viridiplantae</taxon>
        <taxon>Streptophyta</taxon>
        <taxon>Embryophyta</taxon>
        <taxon>Tracheophyta</taxon>
        <taxon>Spermatophyta</taxon>
        <taxon>Magnoliopsida</taxon>
        <taxon>eudicotyledons</taxon>
        <taxon>Gunneridae</taxon>
        <taxon>Pentapetalae</taxon>
        <taxon>rosids</taxon>
        <taxon>malvids</taxon>
        <taxon>Malvales</taxon>
        <taxon>Malvaceae</taxon>
        <taxon>Malvoideae</taxon>
        <taxon>Hibiscus</taxon>
    </lineage>
</organism>
<reference evidence="1" key="1">
    <citation type="submission" date="2023-05" db="EMBL/GenBank/DDBJ databases">
        <title>Genome and transcriptome analyses reveal genes involved in the formation of fine ridges on petal epidermal cells in Hibiscus trionum.</title>
        <authorList>
            <person name="Koshimizu S."/>
            <person name="Masuda S."/>
            <person name="Ishii T."/>
            <person name="Shirasu K."/>
            <person name="Hoshino A."/>
            <person name="Arita M."/>
        </authorList>
    </citation>
    <scope>NUCLEOTIDE SEQUENCE</scope>
    <source>
        <strain evidence="1">Hamamatsu line</strain>
    </source>
</reference>